<evidence type="ECO:0000256" key="7">
    <source>
        <dbReference type="ARBA" id="ARBA00023136"/>
    </source>
</evidence>
<dbReference type="GO" id="GO:0009103">
    <property type="term" value="P:lipopolysaccharide biosynthetic process"/>
    <property type="evidence" value="ECO:0007669"/>
    <property type="project" value="UniProtKB-ARBA"/>
</dbReference>
<evidence type="ECO:0000313" key="10">
    <source>
        <dbReference type="Proteomes" id="UP000176409"/>
    </source>
</evidence>
<evidence type="ECO:0000256" key="3">
    <source>
        <dbReference type="ARBA" id="ARBA00022676"/>
    </source>
</evidence>
<protein>
    <submittedName>
        <fullName evidence="9">Uncharacterized protein</fullName>
    </submittedName>
</protein>
<keyword evidence="2" id="KW-1003">Cell membrane</keyword>
<dbReference type="InterPro" id="IPR050297">
    <property type="entry name" value="LipidA_mod_glycosyltrf_83"/>
</dbReference>
<gene>
    <name evidence="9" type="ORF">A2973_00375</name>
</gene>
<dbReference type="Proteomes" id="UP000176409">
    <property type="component" value="Unassembled WGS sequence"/>
</dbReference>
<evidence type="ECO:0000313" key="9">
    <source>
        <dbReference type="EMBL" id="OGG29812.1"/>
    </source>
</evidence>
<organism evidence="9 10">
    <name type="scientific">Candidatus Gottesmanbacteria bacterium RIFCSPLOWO2_01_FULL_49_10</name>
    <dbReference type="NCBI Taxonomy" id="1798396"/>
    <lineage>
        <taxon>Bacteria</taxon>
        <taxon>Candidatus Gottesmaniibacteriota</taxon>
    </lineage>
</organism>
<dbReference type="STRING" id="1798396.A2973_00375"/>
<dbReference type="GO" id="GO:0016763">
    <property type="term" value="F:pentosyltransferase activity"/>
    <property type="evidence" value="ECO:0007669"/>
    <property type="project" value="TreeGrafter"/>
</dbReference>
<evidence type="ECO:0000256" key="4">
    <source>
        <dbReference type="ARBA" id="ARBA00022679"/>
    </source>
</evidence>
<feature type="transmembrane region" description="Helical" evidence="8">
    <location>
        <begin position="145"/>
        <end position="166"/>
    </location>
</feature>
<name>A0A1F6AZ96_9BACT</name>
<dbReference type="EMBL" id="MFJZ01000036">
    <property type="protein sequence ID" value="OGG29812.1"/>
    <property type="molecule type" value="Genomic_DNA"/>
</dbReference>
<dbReference type="PANTHER" id="PTHR33908:SF11">
    <property type="entry name" value="MEMBRANE PROTEIN"/>
    <property type="match status" value="1"/>
</dbReference>
<evidence type="ECO:0000256" key="5">
    <source>
        <dbReference type="ARBA" id="ARBA00022692"/>
    </source>
</evidence>
<feature type="transmembrane region" description="Helical" evidence="8">
    <location>
        <begin position="238"/>
        <end position="257"/>
    </location>
</feature>
<feature type="transmembrane region" description="Helical" evidence="8">
    <location>
        <begin position="117"/>
        <end position="133"/>
    </location>
</feature>
<dbReference type="PANTHER" id="PTHR33908">
    <property type="entry name" value="MANNOSYLTRANSFERASE YKCB-RELATED"/>
    <property type="match status" value="1"/>
</dbReference>
<keyword evidence="6 8" id="KW-1133">Transmembrane helix</keyword>
<evidence type="ECO:0000256" key="8">
    <source>
        <dbReference type="SAM" id="Phobius"/>
    </source>
</evidence>
<evidence type="ECO:0000256" key="6">
    <source>
        <dbReference type="ARBA" id="ARBA00022989"/>
    </source>
</evidence>
<keyword evidence="7 8" id="KW-0472">Membrane</keyword>
<evidence type="ECO:0000256" key="2">
    <source>
        <dbReference type="ARBA" id="ARBA00022475"/>
    </source>
</evidence>
<dbReference type="AlphaFoldDB" id="A0A1F6AZ96"/>
<proteinExistence type="predicted"/>
<comment type="subcellular location">
    <subcellularLocation>
        <location evidence="1">Cell membrane</location>
        <topology evidence="1">Multi-pass membrane protein</topology>
    </subcellularLocation>
</comment>
<reference evidence="9 10" key="1">
    <citation type="journal article" date="2016" name="Nat. Commun.">
        <title>Thousands of microbial genomes shed light on interconnected biogeochemical processes in an aquifer system.</title>
        <authorList>
            <person name="Anantharaman K."/>
            <person name="Brown C.T."/>
            <person name="Hug L.A."/>
            <person name="Sharon I."/>
            <person name="Castelle C.J."/>
            <person name="Probst A.J."/>
            <person name="Thomas B.C."/>
            <person name="Singh A."/>
            <person name="Wilkins M.J."/>
            <person name="Karaoz U."/>
            <person name="Brodie E.L."/>
            <person name="Williams K.H."/>
            <person name="Hubbard S.S."/>
            <person name="Banfield J.F."/>
        </authorList>
    </citation>
    <scope>NUCLEOTIDE SEQUENCE [LARGE SCALE GENOMIC DNA]</scope>
</reference>
<feature type="transmembrane region" description="Helical" evidence="8">
    <location>
        <begin position="322"/>
        <end position="338"/>
    </location>
</feature>
<dbReference type="GO" id="GO:0005886">
    <property type="term" value="C:plasma membrane"/>
    <property type="evidence" value="ECO:0007669"/>
    <property type="project" value="UniProtKB-SubCell"/>
</dbReference>
<feature type="transmembrane region" description="Helical" evidence="8">
    <location>
        <begin position="93"/>
        <end position="111"/>
    </location>
</feature>
<accession>A0A1F6AZ96</accession>
<keyword evidence="4" id="KW-0808">Transferase</keyword>
<comment type="caution">
    <text evidence="9">The sequence shown here is derived from an EMBL/GenBank/DDBJ whole genome shotgun (WGS) entry which is preliminary data.</text>
</comment>
<feature type="transmembrane region" description="Helical" evidence="8">
    <location>
        <begin position="63"/>
        <end position="81"/>
    </location>
</feature>
<feature type="transmembrane region" description="Helical" evidence="8">
    <location>
        <begin position="293"/>
        <end position="310"/>
    </location>
</feature>
<keyword evidence="3" id="KW-0328">Glycosyltransferase</keyword>
<evidence type="ECO:0000256" key="1">
    <source>
        <dbReference type="ARBA" id="ARBA00004651"/>
    </source>
</evidence>
<keyword evidence="5 8" id="KW-0812">Transmembrane</keyword>
<feature type="transmembrane region" description="Helical" evidence="8">
    <location>
        <begin position="269"/>
        <end position="287"/>
    </location>
</feature>
<sequence>MLNFLIQHSPLLYFTQSLWRDEAYSILVAERPLAFIFNRLTFEPPIYYTLLHVWMKLFGNSEIATRSLSLVGFALATIVVIQWAEKLYKHHWLSWYLPLFFFLNPMLLYYAFEVRTYGWYIFFATLMFFAYEQKRWVLLTVASVLGFYTHSYMLFTIVAICLHWLVSHRTKFMRLRSVIREPMVRSMALTALALLPWIIRTIKASAQLKQSWYFPVDGNLVLSVLGNMFLGYEGTPWYLWPFTANLSLVLLGLFLLALTGKKTRTRASVFITAVVVPLGLVVGVSFIKPLFVNRYLIPVTIAEIFLVVFAIERIKNTNLQKILAFGAVLFVLCFNLWYPDKHKKSDIRTTIKEVTALKAKNDVIYALSPLVLFESQYYSGDRSQVYLYNPNNSPFPWYVGESLVTTNQMKSEYPVYPVRAFLIGEDATYMIAYRTPLPARTLTQEKRP</sequence>